<name>A0AAV2R3J9_MEGNR</name>
<reference evidence="1 2" key="1">
    <citation type="submission" date="2024-05" db="EMBL/GenBank/DDBJ databases">
        <authorList>
            <person name="Wallberg A."/>
        </authorList>
    </citation>
    <scope>NUCLEOTIDE SEQUENCE [LARGE SCALE GENOMIC DNA]</scope>
</reference>
<evidence type="ECO:0000313" key="1">
    <source>
        <dbReference type="EMBL" id="CAL4111439.1"/>
    </source>
</evidence>
<dbReference type="EMBL" id="CAXKWB010014684">
    <property type="protein sequence ID" value="CAL4111439.1"/>
    <property type="molecule type" value="Genomic_DNA"/>
</dbReference>
<keyword evidence="2" id="KW-1185">Reference proteome</keyword>
<comment type="caution">
    <text evidence="1">The sequence shown here is derived from an EMBL/GenBank/DDBJ whole genome shotgun (WGS) entry which is preliminary data.</text>
</comment>
<gene>
    <name evidence="1" type="ORF">MNOR_LOCUS19643</name>
</gene>
<sequence length="108" mass="11849">MRKSITFIDGDSVGYTISRVQHNTSGTTRGIEGQHSLDGHIHGRHGEGLHHDLCHLLTVGLWVEGSLSQEGGGLFRGNAEFIEEGVMPNLFHIIPVGDDSMFNWVLQS</sequence>
<dbReference type="Proteomes" id="UP001497623">
    <property type="component" value="Unassembled WGS sequence"/>
</dbReference>
<protein>
    <submittedName>
        <fullName evidence="1">Uncharacterized protein</fullName>
    </submittedName>
</protein>
<dbReference type="AlphaFoldDB" id="A0AAV2R3J9"/>
<accession>A0AAV2R3J9</accession>
<proteinExistence type="predicted"/>
<evidence type="ECO:0000313" key="2">
    <source>
        <dbReference type="Proteomes" id="UP001497623"/>
    </source>
</evidence>
<organism evidence="1 2">
    <name type="scientific">Meganyctiphanes norvegica</name>
    <name type="common">Northern krill</name>
    <name type="synonym">Thysanopoda norvegica</name>
    <dbReference type="NCBI Taxonomy" id="48144"/>
    <lineage>
        <taxon>Eukaryota</taxon>
        <taxon>Metazoa</taxon>
        <taxon>Ecdysozoa</taxon>
        <taxon>Arthropoda</taxon>
        <taxon>Crustacea</taxon>
        <taxon>Multicrustacea</taxon>
        <taxon>Malacostraca</taxon>
        <taxon>Eumalacostraca</taxon>
        <taxon>Eucarida</taxon>
        <taxon>Euphausiacea</taxon>
        <taxon>Euphausiidae</taxon>
        <taxon>Meganyctiphanes</taxon>
    </lineage>
</organism>